<comment type="caution">
    <text evidence="2">The sequence shown here is derived from an EMBL/GenBank/DDBJ whole genome shotgun (WGS) entry which is preliminary data.</text>
</comment>
<sequence length="447" mass="49709">MAHDGLVAHRADVEPAPVAQKASFAEALAGADSAADAERRRALRRMKAVALGFLLGATVVFLVCTWAQSQGAPGWVGYVRAAAEAGMVGALADWFAVTALFKHPLGIPIPHTAIIKRKKDQLGEGLGMFVRENFLSPENVETKLRSADVASRTGKWLAEPVNAARVAAEVSTVLRVLVEMLRDEDVQQVLDKMIVKRVAEPQWGPPVGRVLNELLVAGRQEALIQLLADRAFQWSLNAGEIIERVIERDSPQWSPRWVDHLVGDRIHRELMDFTDKVRRNPDHELRRSATKFLFEFANDLQHDEATIQRAENVKEQIMARDEVTRAAETAWTAAKRIILESVDDPSSTLRGRIADSVIRIGESLRDDADLRRKVDNWIVRGAQHLVAEYGAEITTIITDTIERWDAEEASDRIELHVGRDLQFIRINGTVVGSLAGLVIYSIAQLLF</sequence>
<evidence type="ECO:0000313" key="3">
    <source>
        <dbReference type="Proteomes" id="UP001142153"/>
    </source>
</evidence>
<dbReference type="PANTHER" id="PTHR38442">
    <property type="entry name" value="INNER MEMBRANE PROTEIN-RELATED"/>
    <property type="match status" value="1"/>
</dbReference>
<dbReference type="InterPro" id="IPR007383">
    <property type="entry name" value="DUF445"/>
</dbReference>
<evidence type="ECO:0000313" key="2">
    <source>
        <dbReference type="EMBL" id="MCZ8382383.1"/>
    </source>
</evidence>
<feature type="transmembrane region" description="Helical" evidence="1">
    <location>
        <begin position="48"/>
        <end position="69"/>
    </location>
</feature>
<dbReference type="PANTHER" id="PTHR38442:SF1">
    <property type="entry name" value="INNER MEMBRANE PROTEIN"/>
    <property type="match status" value="1"/>
</dbReference>
<organism evidence="2 3">
    <name type="scientific">Mycobacterium hippophais</name>
    <dbReference type="NCBI Taxonomy" id="3016340"/>
    <lineage>
        <taxon>Bacteria</taxon>
        <taxon>Bacillati</taxon>
        <taxon>Actinomycetota</taxon>
        <taxon>Actinomycetes</taxon>
        <taxon>Mycobacteriales</taxon>
        <taxon>Mycobacteriaceae</taxon>
        <taxon>Mycobacterium</taxon>
    </lineage>
</organism>
<gene>
    <name evidence="2" type="ORF">O6P37_26290</name>
</gene>
<dbReference type="EMBL" id="JAPZPY010000017">
    <property type="protein sequence ID" value="MCZ8382383.1"/>
    <property type="molecule type" value="Genomic_DNA"/>
</dbReference>
<accession>A0ABT4Q0M8</accession>
<keyword evidence="1" id="KW-0812">Transmembrane</keyword>
<name>A0ABT4Q0M8_9MYCO</name>
<protein>
    <submittedName>
        <fullName evidence="2">DUF445 domain-containing protein</fullName>
    </submittedName>
</protein>
<keyword evidence="1" id="KW-0472">Membrane</keyword>
<dbReference type="Pfam" id="PF04286">
    <property type="entry name" value="DUF445"/>
    <property type="match status" value="1"/>
</dbReference>
<dbReference type="Proteomes" id="UP001142153">
    <property type="component" value="Unassembled WGS sequence"/>
</dbReference>
<reference evidence="2" key="1">
    <citation type="submission" date="2022-12" db="EMBL/GenBank/DDBJ databases">
        <authorList>
            <person name="Deng Y."/>
            <person name="Zhang Y.-Q."/>
        </authorList>
    </citation>
    <scope>NUCLEOTIDE SEQUENCE</scope>
    <source>
        <strain evidence="2">CPCC 205372</strain>
    </source>
</reference>
<keyword evidence="3" id="KW-1185">Reference proteome</keyword>
<proteinExistence type="predicted"/>
<keyword evidence="1" id="KW-1133">Transmembrane helix</keyword>
<evidence type="ECO:0000256" key="1">
    <source>
        <dbReference type="SAM" id="Phobius"/>
    </source>
</evidence>